<feature type="transmembrane region" description="Helical" evidence="8">
    <location>
        <begin position="307"/>
        <end position="328"/>
    </location>
</feature>
<dbReference type="CDD" id="cd18773">
    <property type="entry name" value="PDC1_HK_sensor"/>
    <property type="match status" value="1"/>
</dbReference>
<dbReference type="GO" id="GO:1902201">
    <property type="term" value="P:negative regulation of bacterial-type flagellum-dependent cell motility"/>
    <property type="evidence" value="ECO:0007669"/>
    <property type="project" value="TreeGrafter"/>
</dbReference>
<dbReference type="Pfam" id="PF02743">
    <property type="entry name" value="dCache_1"/>
    <property type="match status" value="1"/>
</dbReference>
<keyword evidence="11" id="KW-1185">Reference proteome</keyword>
<dbReference type="EMBL" id="PGCP01000005">
    <property type="protein sequence ID" value="PJC94061.1"/>
    <property type="molecule type" value="Genomic_DNA"/>
</dbReference>
<dbReference type="PROSITE" id="PS50887">
    <property type="entry name" value="GGDEF"/>
    <property type="match status" value="1"/>
</dbReference>
<organism evidence="10 11">
    <name type="scientific">Aeromonas lusitana</name>
    <dbReference type="NCBI Taxonomy" id="931529"/>
    <lineage>
        <taxon>Bacteria</taxon>
        <taxon>Pseudomonadati</taxon>
        <taxon>Pseudomonadota</taxon>
        <taxon>Gammaproteobacteria</taxon>
        <taxon>Aeromonadales</taxon>
        <taxon>Aeromonadaceae</taxon>
        <taxon>Aeromonas</taxon>
    </lineage>
</organism>
<dbReference type="PANTHER" id="PTHR45138">
    <property type="entry name" value="REGULATORY COMPONENTS OF SENSORY TRANSDUCTION SYSTEM"/>
    <property type="match status" value="1"/>
</dbReference>
<dbReference type="GO" id="GO:0052621">
    <property type="term" value="F:diguanylate cyclase activity"/>
    <property type="evidence" value="ECO:0007669"/>
    <property type="project" value="UniProtKB-EC"/>
</dbReference>
<dbReference type="Gene3D" id="3.30.70.270">
    <property type="match status" value="1"/>
</dbReference>
<dbReference type="InterPro" id="IPR033479">
    <property type="entry name" value="dCache_1"/>
</dbReference>
<feature type="transmembrane region" description="Helical" evidence="8">
    <location>
        <begin position="40"/>
        <end position="60"/>
    </location>
</feature>
<keyword evidence="6 8" id="KW-0472">Membrane</keyword>
<dbReference type="GO" id="GO:0005886">
    <property type="term" value="C:plasma membrane"/>
    <property type="evidence" value="ECO:0007669"/>
    <property type="project" value="UniProtKB-SubCell"/>
</dbReference>
<dbReference type="InterPro" id="IPR000160">
    <property type="entry name" value="GGDEF_dom"/>
</dbReference>
<evidence type="ECO:0000256" key="1">
    <source>
        <dbReference type="ARBA" id="ARBA00004651"/>
    </source>
</evidence>
<dbReference type="OrthoDB" id="5918979at2"/>
<evidence type="ECO:0000256" key="4">
    <source>
        <dbReference type="ARBA" id="ARBA00022692"/>
    </source>
</evidence>
<dbReference type="GO" id="GO:0043709">
    <property type="term" value="P:cell adhesion involved in single-species biofilm formation"/>
    <property type="evidence" value="ECO:0007669"/>
    <property type="project" value="TreeGrafter"/>
</dbReference>
<dbReference type="Proteomes" id="UP000232060">
    <property type="component" value="Unassembled WGS sequence"/>
</dbReference>
<dbReference type="Gene3D" id="3.30.450.20">
    <property type="entry name" value="PAS domain"/>
    <property type="match status" value="2"/>
</dbReference>
<dbReference type="SUPFAM" id="SSF103190">
    <property type="entry name" value="Sensory domain-like"/>
    <property type="match status" value="1"/>
</dbReference>
<accession>A0A2M8HC52</accession>
<evidence type="ECO:0000256" key="5">
    <source>
        <dbReference type="ARBA" id="ARBA00022989"/>
    </source>
</evidence>
<dbReference type="SMART" id="SM00267">
    <property type="entry name" value="GGDEF"/>
    <property type="match status" value="1"/>
</dbReference>
<dbReference type="AlphaFoldDB" id="A0A2M8HC52"/>
<evidence type="ECO:0000256" key="2">
    <source>
        <dbReference type="ARBA" id="ARBA00012528"/>
    </source>
</evidence>
<dbReference type="SUPFAM" id="SSF55073">
    <property type="entry name" value="Nucleotide cyclase"/>
    <property type="match status" value="1"/>
</dbReference>
<dbReference type="Pfam" id="PF00990">
    <property type="entry name" value="GGDEF"/>
    <property type="match status" value="1"/>
</dbReference>
<proteinExistence type="predicted"/>
<evidence type="ECO:0000256" key="7">
    <source>
        <dbReference type="ARBA" id="ARBA00034247"/>
    </source>
</evidence>
<dbReference type="InterPro" id="IPR050469">
    <property type="entry name" value="Diguanylate_Cyclase"/>
</dbReference>
<sequence length="529" mass="59473">MKIDSLPQKSARFETIQGPPIAPMNDIISKELHCNTQLNISFGVIILTLVISMATVSCLIQRSAEQTYHAIATTFVHNMATQFIEQQFKPLEYTLNETSNFIDGPKLAGFLDKEQSSLRTVLIQTLSINPSITSIVASDLQGHFNTVPFLPVATDFDATTRPWYRSSTSRSLFVNYSDHYTNAQTGQQTVSFSQLIVSQDGYPLGTLAMDLNLEHLSYPLRQLKSPLKGEFYVVDRAGDILLHSDVSNLFRHSVDPALIGKMTNGEDHLHDPQTQTHVYYYSFSNPDWFVIYTVSDADFNSATRADAYLLLIAIPVCLLICLLCWGSLRNCFNKMIIQIVAMLRIGRIDLDKPDNLLRQEIQSGHDQMQEAVTASTTDALTGLFNRRSFDQDLRACVDNGQPFFLGMVDLDNFKAINDKRGHLMGDTVLKTVAQEGMQGAGKRANLYRYGGEELALLIPGDNKNSAIALLEHWRQRVETRQWREADLVVTFSAGLGQWQQESISQLIEKVDQSLYEAKRSGKNRVHYAD</sequence>
<comment type="catalytic activity">
    <reaction evidence="7">
        <text>2 GTP = 3',3'-c-di-GMP + 2 diphosphate</text>
        <dbReference type="Rhea" id="RHEA:24898"/>
        <dbReference type="ChEBI" id="CHEBI:33019"/>
        <dbReference type="ChEBI" id="CHEBI:37565"/>
        <dbReference type="ChEBI" id="CHEBI:58805"/>
        <dbReference type="EC" id="2.7.7.65"/>
    </reaction>
</comment>
<evidence type="ECO:0000313" key="10">
    <source>
        <dbReference type="EMBL" id="PJC94061.1"/>
    </source>
</evidence>
<dbReference type="InterPro" id="IPR029151">
    <property type="entry name" value="Sensor-like_sf"/>
</dbReference>
<evidence type="ECO:0000313" key="11">
    <source>
        <dbReference type="Proteomes" id="UP000232060"/>
    </source>
</evidence>
<evidence type="ECO:0000256" key="6">
    <source>
        <dbReference type="ARBA" id="ARBA00023136"/>
    </source>
</evidence>
<keyword evidence="3" id="KW-1003">Cell membrane</keyword>
<dbReference type="NCBIfam" id="TIGR00254">
    <property type="entry name" value="GGDEF"/>
    <property type="match status" value="1"/>
</dbReference>
<dbReference type="EC" id="2.7.7.65" evidence="2"/>
<dbReference type="InterPro" id="IPR029787">
    <property type="entry name" value="Nucleotide_cyclase"/>
</dbReference>
<reference evidence="10 11" key="1">
    <citation type="submission" date="2017-11" db="EMBL/GenBank/DDBJ databases">
        <title>Draft genome sequence of environmental isolate Aeromonas lusitania sp. nov. MDC 2473.</title>
        <authorList>
            <person name="Colston S.M."/>
            <person name="Navarro A."/>
            <person name="Martinez-Murcia A.J."/>
            <person name="Graf J."/>
        </authorList>
    </citation>
    <scope>NUCLEOTIDE SEQUENCE [LARGE SCALE GENOMIC DNA]</scope>
    <source>
        <strain evidence="10 11">MDC 2473</strain>
    </source>
</reference>
<evidence type="ECO:0000259" key="9">
    <source>
        <dbReference type="PROSITE" id="PS50887"/>
    </source>
</evidence>
<keyword evidence="5 8" id="KW-1133">Transmembrane helix</keyword>
<evidence type="ECO:0000256" key="3">
    <source>
        <dbReference type="ARBA" id="ARBA00022475"/>
    </source>
</evidence>
<comment type="subcellular location">
    <subcellularLocation>
        <location evidence="1">Cell membrane</location>
        <topology evidence="1">Multi-pass membrane protein</topology>
    </subcellularLocation>
</comment>
<feature type="domain" description="GGDEF" evidence="9">
    <location>
        <begin position="401"/>
        <end position="529"/>
    </location>
</feature>
<protein>
    <recommendedName>
        <fullName evidence="2">diguanylate cyclase</fullName>
        <ecNumber evidence="2">2.7.7.65</ecNumber>
    </recommendedName>
</protein>
<keyword evidence="4 8" id="KW-0812">Transmembrane</keyword>
<gene>
    <name evidence="10" type="ORF">CUC44_04985</name>
</gene>
<evidence type="ECO:0000256" key="8">
    <source>
        <dbReference type="SAM" id="Phobius"/>
    </source>
</evidence>
<dbReference type="CDD" id="cd01949">
    <property type="entry name" value="GGDEF"/>
    <property type="match status" value="1"/>
</dbReference>
<dbReference type="InterPro" id="IPR043128">
    <property type="entry name" value="Rev_trsase/Diguanyl_cyclase"/>
</dbReference>
<dbReference type="PANTHER" id="PTHR45138:SF9">
    <property type="entry name" value="DIGUANYLATE CYCLASE DGCM-RELATED"/>
    <property type="match status" value="1"/>
</dbReference>
<comment type="caution">
    <text evidence="10">The sequence shown here is derived from an EMBL/GenBank/DDBJ whole genome shotgun (WGS) entry which is preliminary data.</text>
</comment>
<name>A0A2M8HC52_9GAMM</name>